<dbReference type="Gene3D" id="3.40.50.300">
    <property type="entry name" value="P-loop containing nucleotide triphosphate hydrolases"/>
    <property type="match status" value="1"/>
</dbReference>
<dbReference type="SMART" id="SM00382">
    <property type="entry name" value="AAA"/>
    <property type="match status" value="1"/>
</dbReference>
<dbReference type="STRING" id="561176.SAMN04488561_6939"/>
<dbReference type="OrthoDB" id="5357528at2"/>
<dbReference type="PROSITE" id="PS00211">
    <property type="entry name" value="ABC_TRANSPORTER_1"/>
    <property type="match status" value="1"/>
</dbReference>
<evidence type="ECO:0000256" key="7">
    <source>
        <dbReference type="ARBA" id="ARBA00023136"/>
    </source>
</evidence>
<name>A0A1H5Q0A2_9ACTN</name>
<dbReference type="PROSITE" id="PS50893">
    <property type="entry name" value="ABC_TRANSPORTER_2"/>
    <property type="match status" value="1"/>
</dbReference>
<dbReference type="PANTHER" id="PTHR43297:SF2">
    <property type="entry name" value="DIPEPTIDE TRANSPORT ATP-BINDING PROTEIN DPPD"/>
    <property type="match status" value="1"/>
</dbReference>
<evidence type="ECO:0000259" key="8">
    <source>
        <dbReference type="PROSITE" id="PS50893"/>
    </source>
</evidence>
<dbReference type="PANTHER" id="PTHR43297">
    <property type="entry name" value="OLIGOPEPTIDE TRANSPORT ATP-BINDING PROTEIN APPD"/>
    <property type="match status" value="1"/>
</dbReference>
<dbReference type="GO" id="GO:0016887">
    <property type="term" value="F:ATP hydrolysis activity"/>
    <property type="evidence" value="ECO:0007669"/>
    <property type="project" value="InterPro"/>
</dbReference>
<organism evidence="9 10">
    <name type="scientific">Jiangella alba</name>
    <dbReference type="NCBI Taxonomy" id="561176"/>
    <lineage>
        <taxon>Bacteria</taxon>
        <taxon>Bacillati</taxon>
        <taxon>Actinomycetota</taxon>
        <taxon>Actinomycetes</taxon>
        <taxon>Jiangellales</taxon>
        <taxon>Jiangellaceae</taxon>
        <taxon>Jiangella</taxon>
    </lineage>
</organism>
<keyword evidence="3" id="KW-0813">Transport</keyword>
<dbReference type="EMBL" id="FNUC01000004">
    <property type="protein sequence ID" value="SEF18868.1"/>
    <property type="molecule type" value="Genomic_DNA"/>
</dbReference>
<evidence type="ECO:0000256" key="4">
    <source>
        <dbReference type="ARBA" id="ARBA00022475"/>
    </source>
</evidence>
<gene>
    <name evidence="9" type="ORF">SAMN04488561_6939</name>
</gene>
<keyword evidence="4" id="KW-1003">Cell membrane</keyword>
<evidence type="ECO:0000313" key="9">
    <source>
        <dbReference type="EMBL" id="SEF18868.1"/>
    </source>
</evidence>
<feature type="domain" description="ABC transporter" evidence="8">
    <location>
        <begin position="7"/>
        <end position="256"/>
    </location>
</feature>
<sequence>MPDTLVLDVAGLEVGNDADRPFTLGPLDLALAAREIVGVVGDSGAGKSLFVSTLTQTLRPSATVVSGEVRFEDADLLTLDHRRQQRIRGARIGFIGSNPHGLLHPMLPVGRQVANVLRAHEAVSKTEARARVLDMFSAVGIPDPARRLDAYPHELSGGMAQRVVIAVGLICDPDLIVADEPTAGLDVTIQAQVLELIEALVRSRENRALLLATRDLGIVARFCDRVVVLDDGQVAEQGPVRDLFRTPEAAISRELLTAARGF</sequence>
<dbReference type="GO" id="GO:0005886">
    <property type="term" value="C:plasma membrane"/>
    <property type="evidence" value="ECO:0007669"/>
    <property type="project" value="UniProtKB-SubCell"/>
</dbReference>
<dbReference type="InterPro" id="IPR050388">
    <property type="entry name" value="ABC_Ni/Peptide_Import"/>
</dbReference>
<dbReference type="InterPro" id="IPR003593">
    <property type="entry name" value="AAA+_ATPase"/>
</dbReference>
<dbReference type="InterPro" id="IPR003439">
    <property type="entry name" value="ABC_transporter-like_ATP-bd"/>
</dbReference>
<evidence type="ECO:0000313" key="10">
    <source>
        <dbReference type="Proteomes" id="UP000181980"/>
    </source>
</evidence>
<dbReference type="CDD" id="cd03257">
    <property type="entry name" value="ABC_NikE_OppD_transporters"/>
    <property type="match status" value="1"/>
</dbReference>
<keyword evidence="10" id="KW-1185">Reference proteome</keyword>
<keyword evidence="5" id="KW-0547">Nucleotide-binding</keyword>
<dbReference type="AlphaFoldDB" id="A0A1H5Q0A2"/>
<keyword evidence="7" id="KW-0472">Membrane</keyword>
<dbReference type="SUPFAM" id="SSF52540">
    <property type="entry name" value="P-loop containing nucleoside triphosphate hydrolases"/>
    <property type="match status" value="1"/>
</dbReference>
<dbReference type="RefSeq" id="WP_083288616.1">
    <property type="nucleotide sequence ID" value="NZ_FNUC01000004.1"/>
</dbReference>
<dbReference type="InterPro" id="IPR017871">
    <property type="entry name" value="ABC_transporter-like_CS"/>
</dbReference>
<evidence type="ECO:0000256" key="3">
    <source>
        <dbReference type="ARBA" id="ARBA00022448"/>
    </source>
</evidence>
<protein>
    <submittedName>
        <fullName evidence="9">Peptide/nickel transport system ATP-binding protein</fullName>
    </submittedName>
</protein>
<dbReference type="GO" id="GO:0005524">
    <property type="term" value="F:ATP binding"/>
    <property type="evidence" value="ECO:0007669"/>
    <property type="project" value="UniProtKB-KW"/>
</dbReference>
<dbReference type="Pfam" id="PF00005">
    <property type="entry name" value="ABC_tran"/>
    <property type="match status" value="1"/>
</dbReference>
<reference evidence="10" key="1">
    <citation type="submission" date="2016-10" db="EMBL/GenBank/DDBJ databases">
        <authorList>
            <person name="Varghese N."/>
            <person name="Submissions S."/>
        </authorList>
    </citation>
    <scope>NUCLEOTIDE SEQUENCE [LARGE SCALE GENOMIC DNA]</scope>
    <source>
        <strain evidence="10">DSM 45237</strain>
    </source>
</reference>
<comment type="subcellular location">
    <subcellularLocation>
        <location evidence="1">Cell membrane</location>
        <topology evidence="1">Peripheral membrane protein</topology>
    </subcellularLocation>
</comment>
<evidence type="ECO:0000256" key="1">
    <source>
        <dbReference type="ARBA" id="ARBA00004202"/>
    </source>
</evidence>
<comment type="similarity">
    <text evidence="2">Belongs to the ABC transporter superfamily.</text>
</comment>
<evidence type="ECO:0000256" key="2">
    <source>
        <dbReference type="ARBA" id="ARBA00005417"/>
    </source>
</evidence>
<keyword evidence="6 9" id="KW-0067">ATP-binding</keyword>
<dbReference type="Proteomes" id="UP000181980">
    <property type="component" value="Unassembled WGS sequence"/>
</dbReference>
<proteinExistence type="inferred from homology"/>
<evidence type="ECO:0000256" key="5">
    <source>
        <dbReference type="ARBA" id="ARBA00022741"/>
    </source>
</evidence>
<evidence type="ECO:0000256" key="6">
    <source>
        <dbReference type="ARBA" id="ARBA00022840"/>
    </source>
</evidence>
<dbReference type="InterPro" id="IPR027417">
    <property type="entry name" value="P-loop_NTPase"/>
</dbReference>
<accession>A0A1H5Q0A2</accession>